<sequence>MSLTLSRDGSFSLIRVAGEIDSNAHLLTELVEFLCRAPRPMVAVDLSAVHFFGAHGVSALLRAGQLAARADGRLTLRHPSPFVRRVLAVTGVTRHLALDRPSEPTGAHLGDTVSPSPRRPASPAPKERHVQSTGSQGHCARKPDPQLA</sequence>
<gene>
    <name evidence="3" type="ORF">JM949_07395</name>
</gene>
<dbReference type="Gene3D" id="3.30.750.24">
    <property type="entry name" value="STAS domain"/>
    <property type="match status" value="1"/>
</dbReference>
<dbReference type="InterPro" id="IPR002645">
    <property type="entry name" value="STAS_dom"/>
</dbReference>
<dbReference type="CDD" id="cd07043">
    <property type="entry name" value="STAS_anti-anti-sigma_factors"/>
    <property type="match status" value="1"/>
</dbReference>
<proteinExistence type="predicted"/>
<accession>A0ABS1YD21</accession>
<protein>
    <submittedName>
        <fullName evidence="3">STAS domain-containing protein</fullName>
    </submittedName>
</protein>
<evidence type="ECO:0000256" key="1">
    <source>
        <dbReference type="SAM" id="MobiDB-lite"/>
    </source>
</evidence>
<dbReference type="Pfam" id="PF13466">
    <property type="entry name" value="STAS_2"/>
    <property type="match status" value="1"/>
</dbReference>
<evidence type="ECO:0000313" key="3">
    <source>
        <dbReference type="EMBL" id="MBM0275289.1"/>
    </source>
</evidence>
<dbReference type="Proteomes" id="UP000622245">
    <property type="component" value="Unassembled WGS sequence"/>
</dbReference>
<name>A0ABS1YD21_9ACTN</name>
<organism evidence="3 4">
    <name type="scientific">Micromonospora tarensis</name>
    <dbReference type="NCBI Taxonomy" id="2806100"/>
    <lineage>
        <taxon>Bacteria</taxon>
        <taxon>Bacillati</taxon>
        <taxon>Actinomycetota</taxon>
        <taxon>Actinomycetes</taxon>
        <taxon>Micromonosporales</taxon>
        <taxon>Micromonosporaceae</taxon>
        <taxon>Micromonospora</taxon>
    </lineage>
</organism>
<evidence type="ECO:0000259" key="2">
    <source>
        <dbReference type="PROSITE" id="PS50801"/>
    </source>
</evidence>
<evidence type="ECO:0000313" key="4">
    <source>
        <dbReference type="Proteomes" id="UP000622245"/>
    </source>
</evidence>
<comment type="caution">
    <text evidence="3">The sequence shown here is derived from an EMBL/GenBank/DDBJ whole genome shotgun (WGS) entry which is preliminary data.</text>
</comment>
<feature type="domain" description="STAS" evidence="2">
    <location>
        <begin position="42"/>
        <end position="116"/>
    </location>
</feature>
<dbReference type="InterPro" id="IPR036513">
    <property type="entry name" value="STAS_dom_sf"/>
</dbReference>
<dbReference type="SUPFAM" id="SSF52091">
    <property type="entry name" value="SpoIIaa-like"/>
    <property type="match status" value="1"/>
</dbReference>
<dbReference type="PROSITE" id="PS50801">
    <property type="entry name" value="STAS"/>
    <property type="match status" value="1"/>
</dbReference>
<dbReference type="InterPro" id="IPR058548">
    <property type="entry name" value="MlaB-like_STAS"/>
</dbReference>
<dbReference type="EMBL" id="JAEVHL010000020">
    <property type="protein sequence ID" value="MBM0275289.1"/>
    <property type="molecule type" value="Genomic_DNA"/>
</dbReference>
<dbReference type="RefSeq" id="WP_203147684.1">
    <property type="nucleotide sequence ID" value="NZ_JAEVHL010000020.1"/>
</dbReference>
<feature type="region of interest" description="Disordered" evidence="1">
    <location>
        <begin position="98"/>
        <end position="148"/>
    </location>
</feature>
<keyword evidence="4" id="KW-1185">Reference proteome</keyword>
<reference evidence="3 4" key="1">
    <citation type="submission" date="2021-01" db="EMBL/GenBank/DDBJ databases">
        <title>Draft genome sequence of Micromonospora sp. strain STR1s_6.</title>
        <authorList>
            <person name="Karlyshev A."/>
            <person name="Jawad R."/>
        </authorList>
    </citation>
    <scope>NUCLEOTIDE SEQUENCE [LARGE SCALE GENOMIC DNA]</scope>
    <source>
        <strain evidence="3 4">STR1S-6</strain>
    </source>
</reference>